<dbReference type="EMBL" id="CP000575">
    <property type="protein sequence ID" value="ABN69229.1"/>
    <property type="molecule type" value="Genomic_DNA"/>
</dbReference>
<dbReference type="STRING" id="399550.Smar_0116"/>
<dbReference type="RefSeq" id="WP_011838420.1">
    <property type="nucleotide sequence ID" value="NC_009033.1"/>
</dbReference>
<gene>
    <name evidence="4" type="ordered locus">Smar_0116</name>
</gene>
<dbReference type="GO" id="GO:0016226">
    <property type="term" value="P:iron-sulfur cluster assembly"/>
    <property type="evidence" value="ECO:0007669"/>
    <property type="project" value="InterPro"/>
</dbReference>
<name>A3DKR9_STAMF</name>
<accession>A3DKR9</accession>
<dbReference type="SUPFAM" id="SSF101960">
    <property type="entry name" value="Stabilizer of iron transporter SufD"/>
    <property type="match status" value="1"/>
</dbReference>
<dbReference type="InterPro" id="IPR055346">
    <property type="entry name" value="Fe-S_cluster_assembly_SufBD"/>
</dbReference>
<dbReference type="InterPro" id="IPR045595">
    <property type="entry name" value="SufBD_N"/>
</dbReference>
<reference evidence="4 5" key="2">
    <citation type="journal article" date="2009" name="Stand. Genomic Sci.">
        <title>Complete genome sequence of Staphylothermus marinus Stetter and Fiala 1986 type strain F1.</title>
        <authorList>
            <person name="Anderson I.J."/>
            <person name="Sun H."/>
            <person name="Lapidus A."/>
            <person name="Copeland A."/>
            <person name="Glavina Del Rio T."/>
            <person name="Tice H."/>
            <person name="Dalin E."/>
            <person name="Lucas S."/>
            <person name="Barry K."/>
            <person name="Land M."/>
            <person name="Richardson P."/>
            <person name="Huber H."/>
            <person name="Kyrpides N.C."/>
        </authorList>
    </citation>
    <scope>NUCLEOTIDE SEQUENCE [LARGE SCALE GENOMIC DNA]</scope>
    <source>
        <strain evidence="5">ATCC 43588 / DSM 3639 / JCM 9404 / F1</strain>
    </source>
</reference>
<sequence length="471" mass="53640">MTKPIEISKILEHPEYMEPIEYRREIEIRGKISRDLVEEISKQKKEPDWMRRLRLRALEYFEKLPVPKWLYGIETIDLDEITTYYVKPVEQPVSSWDDLPAEIREIYFRLGLPEAYAKYLAGLTAVLDSETIYSAMKEYLEKIGVIMIPMEQAIRRYPDLVKKYFGKIVSPIEHKFAALHYALWSGGVFVYVPKNTKVPYPIEAFFFVGKELEGQFEHSIIVADEGSELTFIEGCSAPRFKKFSFHDGAVELYAHRKAKISFVTVQNWSRNIINFNNKRAIAEEDSYVEWLEGSIGSKYTVTYPSTILQGKGARTSSVVIGIANGPYIKDTGSKVVHVAPNTRSKIISKSISSSGGVNIYRGLVHIYRGAKNSTSYVQCDSLILDEKSKAYTYPIIHIEEKDSETGHEATTGRINEDQIFYLQSRGLSEGQAKSMIVLGFIKDILKGLPMEYVAMLSRVIQLEFEKIGGVG</sequence>
<dbReference type="AlphaFoldDB" id="A3DKR9"/>
<dbReference type="InterPro" id="IPR000825">
    <property type="entry name" value="SUF_FeS_clus_asmbl_SufBD_core"/>
</dbReference>
<dbReference type="KEGG" id="smr:Smar_0116"/>
<dbReference type="eggNOG" id="arCOG01715">
    <property type="taxonomic scope" value="Archaea"/>
</dbReference>
<dbReference type="GeneID" id="4906920"/>
<protein>
    <submittedName>
        <fullName evidence="4">Iron-regulated ABC transporter membrane component SufB</fullName>
    </submittedName>
</protein>
<dbReference type="PANTHER" id="PTHR30508:SF1">
    <property type="entry name" value="UPF0051 PROTEIN ABCI8, CHLOROPLASTIC-RELATED"/>
    <property type="match status" value="1"/>
</dbReference>
<feature type="domain" description="SUF system FeS cluster assembly SufBD core" evidence="2">
    <location>
        <begin position="210"/>
        <end position="440"/>
    </location>
</feature>
<evidence type="ECO:0000259" key="2">
    <source>
        <dbReference type="Pfam" id="PF01458"/>
    </source>
</evidence>
<organism evidence="4 5">
    <name type="scientific">Staphylothermus marinus (strain ATCC 43588 / DSM 3639 / JCM 9404 / F1)</name>
    <dbReference type="NCBI Taxonomy" id="399550"/>
    <lineage>
        <taxon>Archaea</taxon>
        <taxon>Thermoproteota</taxon>
        <taxon>Thermoprotei</taxon>
        <taxon>Desulfurococcales</taxon>
        <taxon>Desulfurococcaceae</taxon>
        <taxon>Staphylothermus</taxon>
    </lineage>
</organism>
<dbReference type="InterPro" id="IPR037284">
    <property type="entry name" value="SUF_FeS_clus_asmbl_SufBD_sf"/>
</dbReference>
<keyword evidence="5" id="KW-1185">Reference proteome</keyword>
<proteinExistence type="inferred from homology"/>
<evidence type="ECO:0000313" key="5">
    <source>
        <dbReference type="Proteomes" id="UP000000254"/>
    </source>
</evidence>
<dbReference type="Pfam" id="PF01458">
    <property type="entry name" value="SUFBD_core"/>
    <property type="match status" value="1"/>
</dbReference>
<dbReference type="PANTHER" id="PTHR30508">
    <property type="entry name" value="FES CLUSTER ASSEMBLY PROTEIN SUF"/>
    <property type="match status" value="1"/>
</dbReference>
<dbReference type="InterPro" id="IPR010231">
    <property type="entry name" value="SUF_FeS_clus_asmbl_SufB"/>
</dbReference>
<evidence type="ECO:0000256" key="1">
    <source>
        <dbReference type="ARBA" id="ARBA00043967"/>
    </source>
</evidence>
<evidence type="ECO:0000313" key="4">
    <source>
        <dbReference type="EMBL" id="ABN69229.1"/>
    </source>
</evidence>
<comment type="similarity">
    <text evidence="1">Belongs to the iron-sulfur cluster assembly SufBD family.</text>
</comment>
<dbReference type="Proteomes" id="UP000000254">
    <property type="component" value="Chromosome"/>
</dbReference>
<dbReference type="HOGENOM" id="CLU_026231_0_1_2"/>
<reference evidence="5" key="1">
    <citation type="journal article" date="2009" name="BMC Genomics">
        <title>The complete genome sequence of Staphylothermus marinus reveals differences in sulfur metabolism among heterotrophic Crenarchaeota.</title>
        <authorList>
            <person name="Anderson I.J."/>
            <person name="Dharmarajan L."/>
            <person name="Rodriguez J."/>
            <person name="Hooper S."/>
            <person name="Porat I."/>
            <person name="Ulrich L.E."/>
            <person name="Elkins J.G."/>
            <person name="Mavromatis K."/>
            <person name="Sun H."/>
            <person name="Land M."/>
            <person name="Lapidus A."/>
            <person name="Lucas S."/>
            <person name="Barry K."/>
            <person name="Huber H."/>
            <person name="Zhulin I.B."/>
            <person name="Whitman W.B."/>
            <person name="Mukhopadhyay B."/>
            <person name="Woese C."/>
            <person name="Bristow J."/>
            <person name="Kyrpides N."/>
        </authorList>
    </citation>
    <scope>NUCLEOTIDE SEQUENCE [LARGE SCALE GENOMIC DNA]</scope>
    <source>
        <strain evidence="5">ATCC 43588 / DSM 3639 / JCM 9404 / F1</strain>
    </source>
</reference>
<dbReference type="Pfam" id="PF19295">
    <property type="entry name" value="SufBD_N"/>
    <property type="match status" value="1"/>
</dbReference>
<evidence type="ECO:0000259" key="3">
    <source>
        <dbReference type="Pfam" id="PF19295"/>
    </source>
</evidence>
<dbReference type="NCBIfam" id="TIGR01980">
    <property type="entry name" value="sufB"/>
    <property type="match status" value="1"/>
</dbReference>
<feature type="domain" description="SUF system FeS cluster assembly SufBD N-terminal" evidence="3">
    <location>
        <begin position="137"/>
        <end position="202"/>
    </location>
</feature>